<dbReference type="GO" id="GO:0006412">
    <property type="term" value="P:translation"/>
    <property type="evidence" value="ECO:0007669"/>
    <property type="project" value="UniProtKB-UniRule"/>
</dbReference>
<keyword evidence="2 7" id="KW-0699">rRNA-binding</keyword>
<dbReference type="SUPFAM" id="SSF50447">
    <property type="entry name" value="Translation proteins"/>
    <property type="match status" value="1"/>
</dbReference>
<dbReference type="PANTHER" id="PTHR11229">
    <property type="entry name" value="50S RIBOSOMAL PROTEIN L3"/>
    <property type="match status" value="1"/>
</dbReference>
<dbReference type="AlphaFoldDB" id="V6DHV4"/>
<dbReference type="OrthoDB" id="9806135at2"/>
<dbReference type="InterPro" id="IPR019927">
    <property type="entry name" value="Ribosomal_uL3_bac/org-type"/>
</dbReference>
<dbReference type="Pfam" id="PF00297">
    <property type="entry name" value="Ribosomal_L3"/>
    <property type="match status" value="1"/>
</dbReference>
<dbReference type="KEGG" id="dpb:BABL1_gene_506"/>
<dbReference type="EMBL" id="HG793133">
    <property type="protein sequence ID" value="CDK30513.1"/>
    <property type="molecule type" value="Genomic_DNA"/>
</dbReference>
<evidence type="ECO:0000313" key="9">
    <source>
        <dbReference type="Proteomes" id="UP000018769"/>
    </source>
</evidence>
<dbReference type="InterPro" id="IPR000597">
    <property type="entry name" value="Ribosomal_uL3"/>
</dbReference>
<comment type="similarity">
    <text evidence="1 7">Belongs to the universal ribosomal protein uL3 family.</text>
</comment>
<dbReference type="GO" id="GO:0019843">
    <property type="term" value="F:rRNA binding"/>
    <property type="evidence" value="ECO:0007669"/>
    <property type="project" value="UniProtKB-UniRule"/>
</dbReference>
<dbReference type="eggNOG" id="COG0087">
    <property type="taxonomic scope" value="Bacteria"/>
</dbReference>
<dbReference type="InterPro" id="IPR009000">
    <property type="entry name" value="Transl_B-barrel_sf"/>
</dbReference>
<organism evidence="8 9">
    <name type="scientific">Candidatus Babela massiliensis</name>
    <dbReference type="NCBI Taxonomy" id="673862"/>
    <lineage>
        <taxon>Bacteria</taxon>
        <taxon>Candidatus Babelota</taxon>
        <taxon>Candidatus Babeliae</taxon>
        <taxon>Candidatus Babeliales</taxon>
        <taxon>Candidatus Babeliaceae</taxon>
        <taxon>Candidatus Babela</taxon>
    </lineage>
</organism>
<evidence type="ECO:0000256" key="2">
    <source>
        <dbReference type="ARBA" id="ARBA00022730"/>
    </source>
</evidence>
<dbReference type="PANTHER" id="PTHR11229:SF16">
    <property type="entry name" value="LARGE RIBOSOMAL SUBUNIT PROTEIN UL3C"/>
    <property type="match status" value="1"/>
</dbReference>
<proteinExistence type="inferred from homology"/>
<evidence type="ECO:0000256" key="1">
    <source>
        <dbReference type="ARBA" id="ARBA00006540"/>
    </source>
</evidence>
<gene>
    <name evidence="7 8" type="primary">rplC</name>
    <name evidence="8" type="ORF">BABL1_gene_506</name>
</gene>
<evidence type="ECO:0000256" key="3">
    <source>
        <dbReference type="ARBA" id="ARBA00022884"/>
    </source>
</evidence>
<dbReference type="FunFam" id="2.40.30.10:FF:000004">
    <property type="entry name" value="50S ribosomal protein L3"/>
    <property type="match status" value="1"/>
</dbReference>
<dbReference type="NCBIfam" id="TIGR03625">
    <property type="entry name" value="L3_bact"/>
    <property type="match status" value="1"/>
</dbReference>
<protein>
    <recommendedName>
        <fullName evidence="6 7">Large ribosomal subunit protein uL3</fullName>
    </recommendedName>
</protein>
<dbReference type="GO" id="GO:0003735">
    <property type="term" value="F:structural constituent of ribosome"/>
    <property type="evidence" value="ECO:0007669"/>
    <property type="project" value="UniProtKB-UniRule"/>
</dbReference>
<dbReference type="Proteomes" id="UP000018769">
    <property type="component" value="Chromosome I"/>
</dbReference>
<keyword evidence="3 7" id="KW-0694">RNA-binding</keyword>
<dbReference type="PATRIC" id="fig|673862.3.peg.399"/>
<keyword evidence="4 7" id="KW-0689">Ribosomal protein</keyword>
<evidence type="ECO:0000256" key="4">
    <source>
        <dbReference type="ARBA" id="ARBA00022980"/>
    </source>
</evidence>
<reference evidence="8 9" key="1">
    <citation type="journal article" date="2015" name="Biol. Direct">
        <title>Babela massiliensis, a representative of a widespread bacterial phylum with unusual adaptations to parasitism in amoebae.</title>
        <authorList>
            <person name="Pagnier I."/>
            <person name="Yutin N."/>
            <person name="Croce O."/>
            <person name="Makarova K.S."/>
            <person name="Wolf Y.I."/>
            <person name="Benamar S."/>
            <person name="Raoult D."/>
            <person name="Koonin E.V."/>
            <person name="La Scola B."/>
        </authorList>
    </citation>
    <scope>NUCLEOTIDE SEQUENCE [LARGE SCALE GENOMIC DNA]</scope>
    <source>
        <strain evidence="9">BABL1</strain>
    </source>
</reference>
<name>V6DHV4_9BACT</name>
<dbReference type="STRING" id="673862.BABL1_gene_506"/>
<evidence type="ECO:0000256" key="5">
    <source>
        <dbReference type="ARBA" id="ARBA00023274"/>
    </source>
</evidence>
<evidence type="ECO:0000256" key="7">
    <source>
        <dbReference type="HAMAP-Rule" id="MF_01325"/>
    </source>
</evidence>
<comment type="function">
    <text evidence="7">One of the primary rRNA binding proteins, it binds directly near the 3'-end of the 23S rRNA, where it nucleates assembly of the 50S subunit.</text>
</comment>
<evidence type="ECO:0000256" key="6">
    <source>
        <dbReference type="ARBA" id="ARBA00035243"/>
    </source>
</evidence>
<keyword evidence="5 7" id="KW-0687">Ribonucleoprotein</keyword>
<dbReference type="HOGENOM" id="CLU_044142_4_1_7"/>
<dbReference type="RefSeq" id="WP_023791757.1">
    <property type="nucleotide sequence ID" value="NC_023003.1"/>
</dbReference>
<sequence length="209" mass="23197">MMEGLWGKKIGMTQVFSSEKKVVPVTAIDISNWYVTQIKTKEKDGYDAVQLGCIKDRYQEQEYSQDWLKHPQKYFKALKEVKLGSTTTDYSLGKVANISDILSEGQYVDIFGITKGAGFQGVVKRHGFAGGRASHGATFGRYPGALSHMRSRGRVIKGKKMPGHMGVEQRVMRNLEIVKIETEAKVVLVKGSVPGKSGSLVFVRKSRHG</sequence>
<comment type="subunit">
    <text evidence="7">Part of the 50S ribosomal subunit. Forms a cluster with proteins L14 and L19.</text>
</comment>
<keyword evidence="9" id="KW-1185">Reference proteome</keyword>
<dbReference type="HAMAP" id="MF_01325_B">
    <property type="entry name" value="Ribosomal_uL3_B"/>
    <property type="match status" value="1"/>
</dbReference>
<accession>V6DHV4</accession>
<evidence type="ECO:0000313" key="8">
    <source>
        <dbReference type="EMBL" id="CDK30513.1"/>
    </source>
</evidence>
<dbReference type="GO" id="GO:0022625">
    <property type="term" value="C:cytosolic large ribosomal subunit"/>
    <property type="evidence" value="ECO:0007669"/>
    <property type="project" value="TreeGrafter"/>
</dbReference>
<dbReference type="Gene3D" id="2.40.30.10">
    <property type="entry name" value="Translation factors"/>
    <property type="match status" value="2"/>
</dbReference>